<dbReference type="PANTHER" id="PTHR48174">
    <property type="entry name" value="DUF946 FAMILY PROTEIN"/>
    <property type="match status" value="1"/>
</dbReference>
<dbReference type="EMBL" id="CP009110">
    <property type="protein sequence ID" value="AIJ23868.1"/>
    <property type="molecule type" value="Genomic_DNA"/>
</dbReference>
<keyword evidence="2" id="KW-0732">Signal</keyword>
<evidence type="ECO:0000313" key="3">
    <source>
        <dbReference type="EMBL" id="AIJ23868.1"/>
    </source>
</evidence>
<keyword evidence="4" id="KW-1185">Reference proteome</keyword>
<feature type="compositionally biased region" description="Low complexity" evidence="1">
    <location>
        <begin position="434"/>
        <end position="450"/>
    </location>
</feature>
<dbReference type="PATRIC" id="fig|1068978.7.peg.4039"/>
<dbReference type="KEGG" id="amq:AMETH_3776"/>
<dbReference type="PANTHER" id="PTHR48174:SF5">
    <property type="entry name" value="VACUOLAR PROTEIN SORTING-ASSOCIATED PROTEIN 62"/>
    <property type="match status" value="1"/>
</dbReference>
<dbReference type="AlphaFoldDB" id="A0A076MSJ0"/>
<dbReference type="eggNOG" id="ENOG50337ZK">
    <property type="taxonomic scope" value="Bacteria"/>
</dbReference>
<sequence>MRALLGVALLAMTLLTACQDHDPGPKEQTAPTPARADEPTALQFAPRVWLAGDERFTPMDTTAYIRQSVLRYEHDDCADGEPVADPVEPGSLRGTVYKHQKDADPAVPSPGKPLFPCARHSGEEVTPDSDGGFYLDAHDDVQPDDAPPPMYWEHHRADDERSAYVYWFFYGRNELRPAGTPVGNTHEGDWERVAVQLRNGEPVAVTFFGHGAEPCSVPWTDLDHDDGHPVVYSAKGSHASYPSKGWHVSGATFDWTSQGNLWHAQPRALDGEPWYGYRGAWGAQSLVPGFSGPAGPYPGRQLADLSTDRRCAMPARLPDGFAGTWETRDPVEQSPATRPYHMRVVLGGDSNPVEYRTTWTGPDPDLACRGILRLVDATTQWLQLRETILDKDAGNCVTEGTVTLHRDGESLKMTYSGGGVTGEATLYRKQEGQPPSGSSAPPTSSAPSASDGIRRYEEFLHAVGREDLAVVCEIAGPAAKQAEDQGFGPCEQTFPITFQMFSPAQKRALRTATVDRARVTETAGRIEIPAGAVRADTPFADSDLGDAVLEYRGGQWYVVD</sequence>
<reference evidence="3 4" key="1">
    <citation type="submission" date="2014-07" db="EMBL/GenBank/DDBJ databases">
        <title>Whole Genome Sequence of the Amycolatopsis methanolica 239.</title>
        <authorList>
            <person name="Tang B."/>
        </authorList>
    </citation>
    <scope>NUCLEOTIDE SEQUENCE [LARGE SCALE GENOMIC DNA]</scope>
    <source>
        <strain evidence="3 4">239</strain>
    </source>
</reference>
<dbReference type="Proteomes" id="UP000062973">
    <property type="component" value="Chromosome"/>
</dbReference>
<name>A0A076MSJ0_AMYME</name>
<protein>
    <recommendedName>
        <fullName evidence="5">Secreted protein</fullName>
    </recommendedName>
</protein>
<dbReference type="STRING" id="1068978.AMETH_3776"/>
<dbReference type="OrthoDB" id="144586at2"/>
<feature type="signal peptide" evidence="2">
    <location>
        <begin position="1"/>
        <end position="17"/>
    </location>
</feature>
<evidence type="ECO:0000256" key="2">
    <source>
        <dbReference type="SAM" id="SignalP"/>
    </source>
</evidence>
<evidence type="ECO:0008006" key="5">
    <source>
        <dbReference type="Google" id="ProtNLM"/>
    </source>
</evidence>
<feature type="region of interest" description="Disordered" evidence="1">
    <location>
        <begin position="19"/>
        <end position="40"/>
    </location>
</feature>
<evidence type="ECO:0000256" key="1">
    <source>
        <dbReference type="SAM" id="MobiDB-lite"/>
    </source>
</evidence>
<dbReference type="RefSeq" id="WP_051079414.1">
    <property type="nucleotide sequence ID" value="NZ_AQUL01000001.1"/>
</dbReference>
<gene>
    <name evidence="3" type="ORF">AMETH_3776</name>
</gene>
<accession>A0A076MSJ0</accession>
<dbReference type="HOGENOM" id="CLU_590409_0_0_11"/>
<dbReference type="PROSITE" id="PS51257">
    <property type="entry name" value="PROKAR_LIPOPROTEIN"/>
    <property type="match status" value="1"/>
</dbReference>
<evidence type="ECO:0000313" key="4">
    <source>
        <dbReference type="Proteomes" id="UP000062973"/>
    </source>
</evidence>
<feature type="chain" id="PRO_5038684432" description="Secreted protein" evidence="2">
    <location>
        <begin position="18"/>
        <end position="560"/>
    </location>
</feature>
<feature type="region of interest" description="Disordered" evidence="1">
    <location>
        <begin position="429"/>
        <end position="450"/>
    </location>
</feature>
<organism evidence="3 4">
    <name type="scientific">Amycolatopsis methanolica 239</name>
    <dbReference type="NCBI Taxonomy" id="1068978"/>
    <lineage>
        <taxon>Bacteria</taxon>
        <taxon>Bacillati</taxon>
        <taxon>Actinomycetota</taxon>
        <taxon>Actinomycetes</taxon>
        <taxon>Pseudonocardiales</taxon>
        <taxon>Pseudonocardiaceae</taxon>
        <taxon>Amycolatopsis</taxon>
        <taxon>Amycolatopsis methanolica group</taxon>
    </lineage>
</organism>
<proteinExistence type="predicted"/>